<dbReference type="EMBL" id="VJMH01005229">
    <property type="protein sequence ID" value="KAF0698604.1"/>
    <property type="molecule type" value="Genomic_DNA"/>
</dbReference>
<protein>
    <submittedName>
        <fullName evidence="6">Aste57867_10798 protein</fullName>
    </submittedName>
    <submittedName>
        <fullName evidence="4">Aste57867_5796 protein</fullName>
    </submittedName>
    <submittedName>
        <fullName evidence="5">Aste57867_6834 protein</fullName>
    </submittedName>
</protein>
<dbReference type="OrthoDB" id="72798at2759"/>
<dbReference type="EMBL" id="CAADRA010005250">
    <property type="protein sequence ID" value="VFT87667.1"/>
    <property type="molecule type" value="Genomic_DNA"/>
</dbReference>
<dbReference type="AlphaFoldDB" id="A0A485KEZ4"/>
<evidence type="ECO:0000313" key="2">
    <source>
        <dbReference type="EMBL" id="KAF0706067.1"/>
    </source>
</evidence>
<reference evidence="4 7" key="1">
    <citation type="submission" date="2019-03" db="EMBL/GenBank/DDBJ databases">
        <authorList>
            <person name="Gaulin E."/>
            <person name="Dumas B."/>
        </authorList>
    </citation>
    <scope>NUCLEOTIDE SEQUENCE [LARGE SCALE GENOMIC DNA]</scope>
    <source>
        <strain evidence="4">CBS 568.67</strain>
    </source>
</reference>
<evidence type="ECO:0000313" key="4">
    <source>
        <dbReference type="EMBL" id="VFT82819.1"/>
    </source>
</evidence>
<dbReference type="EMBL" id="VJMH01003400">
    <property type="protein sequence ID" value="KAF0706067.1"/>
    <property type="molecule type" value="Genomic_DNA"/>
</dbReference>
<gene>
    <name evidence="4" type="primary">Aste57867_5796</name>
    <name evidence="6" type="synonym">Aste57867_10798</name>
    <name evidence="5" type="synonym">Aste57867_6834</name>
    <name evidence="3" type="ORF">As57867_005782</name>
    <name evidence="2" type="ORF">As57867_006813</name>
    <name evidence="1" type="ORF">As57867_010758</name>
    <name evidence="6" type="ORF">ASTE57867_10798</name>
    <name evidence="4" type="ORF">ASTE57867_5796</name>
    <name evidence="5" type="ORF">ASTE57867_6834</name>
</gene>
<keyword evidence="7" id="KW-1185">Reference proteome</keyword>
<evidence type="ECO:0000313" key="1">
    <source>
        <dbReference type="EMBL" id="KAF0698604.1"/>
    </source>
</evidence>
<dbReference type="Proteomes" id="UP000332933">
    <property type="component" value="Unassembled WGS sequence"/>
</dbReference>
<evidence type="ECO:0000313" key="6">
    <source>
        <dbReference type="EMBL" id="VFT87667.1"/>
    </source>
</evidence>
<evidence type="ECO:0000313" key="3">
    <source>
        <dbReference type="EMBL" id="KAF0709669.1"/>
    </source>
</evidence>
<evidence type="ECO:0000313" key="7">
    <source>
        <dbReference type="Proteomes" id="UP000332933"/>
    </source>
</evidence>
<dbReference type="EMBL" id="VJMH01002218">
    <property type="protein sequence ID" value="KAF0709669.1"/>
    <property type="molecule type" value="Genomic_DNA"/>
</dbReference>
<dbReference type="EMBL" id="CAADRA010003412">
    <property type="protein sequence ID" value="VFT83797.1"/>
    <property type="molecule type" value="Genomic_DNA"/>
</dbReference>
<organism evidence="4 7">
    <name type="scientific">Aphanomyces stellatus</name>
    <dbReference type="NCBI Taxonomy" id="120398"/>
    <lineage>
        <taxon>Eukaryota</taxon>
        <taxon>Sar</taxon>
        <taxon>Stramenopiles</taxon>
        <taxon>Oomycota</taxon>
        <taxon>Saprolegniomycetes</taxon>
        <taxon>Saprolegniales</taxon>
        <taxon>Verrucalvaceae</taxon>
        <taxon>Aphanomyces</taxon>
    </lineage>
</organism>
<evidence type="ECO:0000313" key="5">
    <source>
        <dbReference type="EMBL" id="VFT83797.1"/>
    </source>
</evidence>
<name>A0A485KEZ4_9STRA</name>
<reference evidence="1" key="2">
    <citation type="submission" date="2019-06" db="EMBL/GenBank/DDBJ databases">
        <title>Genomics analysis of Aphanomyces spp. identifies a new class of oomycete effector associated with host adaptation.</title>
        <authorList>
            <person name="Gaulin E."/>
        </authorList>
    </citation>
    <scope>NUCLEOTIDE SEQUENCE</scope>
    <source>
        <strain evidence="1">CBS 578.67</strain>
    </source>
</reference>
<dbReference type="EMBL" id="CAADRA010002220">
    <property type="protein sequence ID" value="VFT82819.1"/>
    <property type="molecule type" value="Genomic_DNA"/>
</dbReference>
<proteinExistence type="predicted"/>
<sequence length="117" mass="13864">MSPATIDMQCKYSYKECTNLRTYKRDGDLHRLCEYHRNKANALQKVYATKRRQEMRALKRAEMEKKMSQAREPVAKPEIKVEYDLACLLDDDFEPLEVYTDVDGLSDEEYAYLSTFF</sequence>
<accession>A0A485KEZ4</accession>